<dbReference type="Pfam" id="PF04791">
    <property type="entry name" value="LMBR1"/>
    <property type="match status" value="1"/>
</dbReference>
<feature type="transmembrane region" description="Helical" evidence="7">
    <location>
        <begin position="341"/>
        <end position="360"/>
    </location>
</feature>
<name>A0A060T7S6_BLAAD</name>
<evidence type="ECO:0000256" key="1">
    <source>
        <dbReference type="ARBA" id="ARBA00004141"/>
    </source>
</evidence>
<evidence type="ECO:0000256" key="2">
    <source>
        <dbReference type="ARBA" id="ARBA00010487"/>
    </source>
</evidence>
<dbReference type="PANTHER" id="PTHR21355:SF0">
    <property type="entry name" value="G-PROTEIN COUPLED RECEPTOR-ASSOCIATED PROTEIN LMBRD2"/>
    <property type="match status" value="1"/>
</dbReference>
<dbReference type="InterPro" id="IPR051584">
    <property type="entry name" value="GPCR-associated_LMBR1"/>
</dbReference>
<dbReference type="PANTHER" id="PTHR21355">
    <property type="entry name" value="G-PROTEIN COUPLED RECEPTOR-ASSOCIATED PROTEIN LMBRD2"/>
    <property type="match status" value="1"/>
</dbReference>
<reference evidence="8" key="1">
    <citation type="submission" date="2014-02" db="EMBL/GenBank/DDBJ databases">
        <authorList>
            <person name="Genoscope - CEA"/>
        </authorList>
    </citation>
    <scope>NUCLEOTIDE SEQUENCE</scope>
    <source>
        <strain evidence="8">LS3</strain>
    </source>
</reference>
<evidence type="ECO:0000256" key="7">
    <source>
        <dbReference type="SAM" id="Phobius"/>
    </source>
</evidence>
<evidence type="ECO:0000256" key="5">
    <source>
        <dbReference type="ARBA" id="ARBA00023136"/>
    </source>
</evidence>
<keyword evidence="4 7" id="KW-1133">Transmembrane helix</keyword>
<feature type="transmembrane region" description="Helical" evidence="7">
    <location>
        <begin position="75"/>
        <end position="99"/>
    </location>
</feature>
<feature type="region of interest" description="Disordered" evidence="6">
    <location>
        <begin position="554"/>
        <end position="604"/>
    </location>
</feature>
<evidence type="ECO:0000256" key="3">
    <source>
        <dbReference type="ARBA" id="ARBA00022692"/>
    </source>
</evidence>
<keyword evidence="3 7" id="KW-0812">Transmembrane</keyword>
<feature type="transmembrane region" description="Helical" evidence="7">
    <location>
        <begin position="120"/>
        <end position="142"/>
    </location>
</feature>
<dbReference type="PhylomeDB" id="A0A060T7S6"/>
<feature type="transmembrane region" description="Helical" evidence="7">
    <location>
        <begin position="423"/>
        <end position="442"/>
    </location>
</feature>
<feature type="compositionally biased region" description="Polar residues" evidence="6">
    <location>
        <begin position="558"/>
        <end position="592"/>
    </location>
</feature>
<organism evidence="8">
    <name type="scientific">Blastobotrys adeninivorans</name>
    <name type="common">Yeast</name>
    <name type="synonym">Arxula adeninivorans</name>
    <dbReference type="NCBI Taxonomy" id="409370"/>
    <lineage>
        <taxon>Eukaryota</taxon>
        <taxon>Fungi</taxon>
        <taxon>Dikarya</taxon>
        <taxon>Ascomycota</taxon>
        <taxon>Saccharomycotina</taxon>
        <taxon>Dipodascomycetes</taxon>
        <taxon>Dipodascales</taxon>
        <taxon>Trichomonascaceae</taxon>
        <taxon>Blastobotrys</taxon>
    </lineage>
</organism>
<comment type="similarity">
    <text evidence="2">Belongs to the LIMR family.</text>
</comment>
<dbReference type="AlphaFoldDB" id="A0A060T7S6"/>
<dbReference type="GO" id="GO:0016020">
    <property type="term" value="C:membrane"/>
    <property type="evidence" value="ECO:0007669"/>
    <property type="project" value="UniProtKB-SubCell"/>
</dbReference>
<feature type="transmembrane region" description="Helical" evidence="7">
    <location>
        <begin position="148"/>
        <end position="167"/>
    </location>
</feature>
<dbReference type="EMBL" id="HG937693">
    <property type="protein sequence ID" value="CDP35201.1"/>
    <property type="molecule type" value="Genomic_DNA"/>
</dbReference>
<feature type="transmembrane region" description="Helical" evidence="7">
    <location>
        <begin position="472"/>
        <end position="489"/>
    </location>
</feature>
<feature type="transmembrane region" description="Helical" evidence="7">
    <location>
        <begin position="6"/>
        <end position="24"/>
    </location>
</feature>
<protein>
    <submittedName>
        <fullName evidence="8">ARAD1C29942p</fullName>
    </submittedName>
</protein>
<evidence type="ECO:0000256" key="4">
    <source>
        <dbReference type="ARBA" id="ARBA00022989"/>
    </source>
</evidence>
<accession>A0A060T7S6</accession>
<comment type="subcellular location">
    <subcellularLocation>
        <location evidence="1">Membrane</location>
        <topology evidence="1">Multi-pass membrane protein</topology>
    </subcellularLocation>
</comment>
<gene>
    <name evidence="8" type="ORF">GNLVRS02_ARAD1C29942g</name>
</gene>
<reference evidence="8" key="2">
    <citation type="submission" date="2014-06" db="EMBL/GenBank/DDBJ databases">
        <title>The complete genome of Blastobotrys (Arxula) adeninivorans LS3 - a yeast of biotechnological interest.</title>
        <authorList>
            <person name="Kunze G."/>
            <person name="Gaillardin C."/>
            <person name="Czernicka M."/>
            <person name="Durrens P."/>
            <person name="Martin T."/>
            <person name="Boer E."/>
            <person name="Gabaldon T."/>
            <person name="Cruz J."/>
            <person name="Talla E."/>
            <person name="Marck C."/>
            <person name="Goffeau A."/>
            <person name="Barbe V."/>
            <person name="Baret P."/>
            <person name="Baronian K."/>
            <person name="Beier S."/>
            <person name="Bleykasten C."/>
            <person name="Bode R."/>
            <person name="Casaregola S."/>
            <person name="Despons L."/>
            <person name="Fairhead C."/>
            <person name="Giersberg M."/>
            <person name="Gierski P."/>
            <person name="Hahnel U."/>
            <person name="Hartmann A."/>
            <person name="Jankowska D."/>
            <person name="Jubin C."/>
            <person name="Jung P."/>
            <person name="Lafontaine I."/>
            <person name="Leh-Louis V."/>
            <person name="Lemaire M."/>
            <person name="Marcet-Houben M."/>
            <person name="Mascher M."/>
            <person name="Morel G."/>
            <person name="Richard G.-F."/>
            <person name="Riechen J."/>
            <person name="Sacerdot C."/>
            <person name="Sarkar A."/>
            <person name="Savel G."/>
            <person name="Schacherer J."/>
            <person name="Sherman D."/>
            <person name="Straub M.-L."/>
            <person name="Stein N."/>
            <person name="Thierry A."/>
            <person name="Trautwein-Schult A."/>
            <person name="Westhof E."/>
            <person name="Worch S."/>
            <person name="Dujon B."/>
            <person name="Souciet J.-L."/>
            <person name="Wincker P."/>
            <person name="Scholz U."/>
            <person name="Neuveglise N."/>
        </authorList>
    </citation>
    <scope>NUCLEOTIDE SEQUENCE</scope>
    <source>
        <strain evidence="8">LS3</strain>
    </source>
</reference>
<evidence type="ECO:0000313" key="8">
    <source>
        <dbReference type="EMBL" id="CDP35201.1"/>
    </source>
</evidence>
<proteinExistence type="inferred from homology"/>
<feature type="transmembrane region" description="Helical" evidence="7">
    <location>
        <begin position="31"/>
        <end position="55"/>
    </location>
</feature>
<evidence type="ECO:0000256" key="6">
    <source>
        <dbReference type="SAM" id="MobiDB-lite"/>
    </source>
</evidence>
<sequence>MWIFVVIAFLVTALVALLGIRQFTRLRKTPPFILVPLFIAVYIPCSIVVLVPIDLMSSSDSKHPLFYVGEKARLIMWRVIYWLAFALTWAILPVLQSYVESGYHEPWRKTMDALRRNLKYQLLMLGAGVVGLLYVIITSGLSLGSVKALVIALSHSYALVMAIWLLGHGLVNVPRNMWQEANPQTVLKHRYLRATRVQDAFSDSQSTYADVVAEVNALRPHKNEFGQYVEWIDELLDEVDSGPGVAGFSGYRSSGNRPTTVDRSLINEEYLSTLTARLSRAKARAIRCHADWQKLLKDCAVAEDILNARQQGSKSLVFRYSRTRLSPRMAATYYCRGIHTIVVRVIAAILTVLSVIIVWSEVTHGTIVSVVNIIVSSAHGIVQQMYSTMLLGFMCVCVFASLTRIRVFNVYALVHRSSDTSSLLFYAMYACRLTVPLSYNYLTLISSRESAFQDFLGKSINLTALGKYFNDWLPRLVIVPVLLTLFYFYDKIKDFLGFGLSFEDEEEDDDRSGTVTSSAYIEGRETVSRALSDPNSRYAIDPLRRPDYRASGYLDSPNLGNLGSQQSFDQQPTSRQPTFNIRATPNAGSRTLGSGLLDEGQDSGPLEEVRSFFGTLGSKIRDFGDEQWTRLRNN</sequence>
<dbReference type="InterPro" id="IPR006876">
    <property type="entry name" value="LMBR1-like_membr_prot"/>
</dbReference>
<feature type="transmembrane region" description="Helical" evidence="7">
    <location>
        <begin position="380"/>
        <end position="402"/>
    </location>
</feature>
<keyword evidence="5 7" id="KW-0472">Membrane</keyword>